<proteinExistence type="predicted"/>
<protein>
    <submittedName>
        <fullName evidence="1">Uncharacterized protein</fullName>
    </submittedName>
</protein>
<keyword evidence="2" id="KW-1185">Reference proteome</keyword>
<reference evidence="1 2" key="1">
    <citation type="submission" date="2014-10" db="EMBL/GenBank/DDBJ databases">
        <title>Draft genome of the hookworm Ancylostoma caninum.</title>
        <authorList>
            <person name="Mitreva M."/>
        </authorList>
    </citation>
    <scope>NUCLEOTIDE SEQUENCE [LARGE SCALE GENOMIC DNA]</scope>
    <source>
        <strain evidence="1 2">Baltimore</strain>
    </source>
</reference>
<dbReference type="EMBL" id="JOJR01000448">
    <property type="protein sequence ID" value="RCN37713.1"/>
    <property type="molecule type" value="Genomic_DNA"/>
</dbReference>
<gene>
    <name evidence="1" type="ORF">ANCCAN_16376</name>
</gene>
<dbReference type="AlphaFoldDB" id="A0A368FZR8"/>
<evidence type="ECO:0000313" key="2">
    <source>
        <dbReference type="Proteomes" id="UP000252519"/>
    </source>
</evidence>
<dbReference type="Proteomes" id="UP000252519">
    <property type="component" value="Unassembled WGS sequence"/>
</dbReference>
<accession>A0A368FZR8</accession>
<dbReference type="STRING" id="29170.A0A368FZR8"/>
<sequence>MSLYWERVLSNSPTQQNVDHSGLGATTAAAQQNNTPANWDYINLGSAPPQSQQQQYHWGQHVGAHVVCHLFSCYFYAYFSFLTISPRVGYESQQRVSCI</sequence>
<name>A0A368FZR8_ANCCA</name>
<dbReference type="OrthoDB" id="5866273at2759"/>
<evidence type="ECO:0000313" key="1">
    <source>
        <dbReference type="EMBL" id="RCN37713.1"/>
    </source>
</evidence>
<comment type="caution">
    <text evidence="1">The sequence shown here is derived from an EMBL/GenBank/DDBJ whole genome shotgun (WGS) entry which is preliminary data.</text>
</comment>
<organism evidence="1 2">
    <name type="scientific">Ancylostoma caninum</name>
    <name type="common">Dog hookworm</name>
    <dbReference type="NCBI Taxonomy" id="29170"/>
    <lineage>
        <taxon>Eukaryota</taxon>
        <taxon>Metazoa</taxon>
        <taxon>Ecdysozoa</taxon>
        <taxon>Nematoda</taxon>
        <taxon>Chromadorea</taxon>
        <taxon>Rhabditida</taxon>
        <taxon>Rhabditina</taxon>
        <taxon>Rhabditomorpha</taxon>
        <taxon>Strongyloidea</taxon>
        <taxon>Ancylostomatidae</taxon>
        <taxon>Ancylostomatinae</taxon>
        <taxon>Ancylostoma</taxon>
    </lineage>
</organism>